<dbReference type="RefSeq" id="WP_151656508.1">
    <property type="nucleotide sequence ID" value="NZ_WBVP01000025.1"/>
</dbReference>
<protein>
    <submittedName>
        <fullName evidence="1">Uncharacterized protein</fullName>
    </submittedName>
</protein>
<dbReference type="Proteomes" id="UP000434870">
    <property type="component" value="Unassembled WGS sequence"/>
</dbReference>
<gene>
    <name evidence="1" type="ORF">F8B77_15830</name>
</gene>
<accession>A0A6N6RPD6</accession>
<dbReference type="EMBL" id="WBVP01000025">
    <property type="protein sequence ID" value="KAB2823366.1"/>
    <property type="molecule type" value="Genomic_DNA"/>
</dbReference>
<evidence type="ECO:0000313" key="2">
    <source>
        <dbReference type="Proteomes" id="UP000434870"/>
    </source>
</evidence>
<sequence length="64" mass="7309">MLTTNFTKPITLQTKNAECNKHRVDAIVVRAYFRLGQLGKELPCQDFLSPNFNLPVVIKRTKCS</sequence>
<evidence type="ECO:0000313" key="1">
    <source>
        <dbReference type="EMBL" id="KAB2823366.1"/>
    </source>
</evidence>
<comment type="caution">
    <text evidence="1">The sequence shown here is derived from an EMBL/GenBank/DDBJ whole genome shotgun (WGS) entry which is preliminary data.</text>
</comment>
<organism evidence="1 2">
    <name type="scientific">Aliivibrio finisterrensis</name>
    <dbReference type="NCBI Taxonomy" id="511998"/>
    <lineage>
        <taxon>Bacteria</taxon>
        <taxon>Pseudomonadati</taxon>
        <taxon>Pseudomonadota</taxon>
        <taxon>Gammaproteobacteria</taxon>
        <taxon>Vibrionales</taxon>
        <taxon>Vibrionaceae</taxon>
        <taxon>Aliivibrio</taxon>
    </lineage>
</organism>
<proteinExistence type="predicted"/>
<dbReference type="AlphaFoldDB" id="A0A6N6RPD6"/>
<name>A0A6N6RPD6_9GAMM</name>
<reference evidence="1 2" key="1">
    <citation type="submission" date="2019-09" db="EMBL/GenBank/DDBJ databases">
        <title>Genome of Aliivibrio finisterrensis LMG 23869 (type strain).</title>
        <authorList>
            <person name="Bowman J.P."/>
        </authorList>
    </citation>
    <scope>NUCLEOTIDE SEQUENCE [LARGE SCALE GENOMIC DNA]</scope>
    <source>
        <strain evidence="1 2">LMG 23869</strain>
    </source>
</reference>